<comment type="caution">
    <text evidence="1">The sequence shown here is derived from an EMBL/GenBank/DDBJ whole genome shotgun (WGS) entry which is preliminary data.</text>
</comment>
<dbReference type="Proteomes" id="UP000003692">
    <property type="component" value="Unassembled WGS sequence"/>
</dbReference>
<protein>
    <submittedName>
        <fullName evidence="1">Uncharacterized protein</fullName>
    </submittedName>
</protein>
<reference evidence="1 2" key="1">
    <citation type="submission" date="2010-02" db="EMBL/GenBank/DDBJ databases">
        <authorList>
            <person name="Weinstock G."/>
            <person name="Sodergren E."/>
            <person name="Clifton S."/>
            <person name="Fulton L."/>
            <person name="Fulton B."/>
            <person name="Courtney L."/>
            <person name="Fronick C."/>
            <person name="Harrison M."/>
            <person name="Strong C."/>
            <person name="Farmer C."/>
            <person name="Delahaunty K."/>
            <person name="Markovic C."/>
            <person name="Hall O."/>
            <person name="Minx P."/>
            <person name="Tomlinson C."/>
            <person name="Mitreva M."/>
            <person name="Nelson J."/>
            <person name="Hou S."/>
            <person name="Wollam A."/>
            <person name="Pepin K.H."/>
            <person name="Johnson M."/>
            <person name="Bhonagiri V."/>
            <person name="Zhang X."/>
            <person name="Suruliraj S."/>
            <person name="Warren W."/>
            <person name="Chinwalla A."/>
            <person name="Mardis E.R."/>
            <person name="Wilson R.K."/>
        </authorList>
    </citation>
    <scope>NUCLEOTIDE SEQUENCE [LARGE SCALE GENOMIC DNA]</scope>
    <source>
        <strain evidence="1 2">ATCC 23685</strain>
    </source>
</reference>
<sequence>MDRRVIFCQSFENKCKFKVYQEKTRQNILPLGKQVLILMSHGVAPVTVTAPLTY</sequence>
<evidence type="ECO:0000313" key="2">
    <source>
        <dbReference type="Proteomes" id="UP000003692"/>
    </source>
</evidence>
<gene>
    <name evidence="1" type="ORF">EDWATA_01845</name>
</gene>
<name>D4F517_EDWTA</name>
<dbReference type="EMBL" id="ADGK01000121">
    <property type="protein sequence ID" value="EFE23139.1"/>
    <property type="molecule type" value="Genomic_DNA"/>
</dbReference>
<accession>D4F517</accession>
<proteinExistence type="predicted"/>
<dbReference type="HOGENOM" id="CLU_3042935_0_0_6"/>
<organism evidence="1 2">
    <name type="scientific">Edwardsiella tarda ATCC 23685</name>
    <dbReference type="NCBI Taxonomy" id="500638"/>
    <lineage>
        <taxon>Bacteria</taxon>
        <taxon>Pseudomonadati</taxon>
        <taxon>Pseudomonadota</taxon>
        <taxon>Gammaproteobacteria</taxon>
        <taxon>Enterobacterales</taxon>
        <taxon>Hafniaceae</taxon>
        <taxon>Edwardsiella</taxon>
    </lineage>
</organism>
<evidence type="ECO:0000313" key="1">
    <source>
        <dbReference type="EMBL" id="EFE23139.1"/>
    </source>
</evidence>
<dbReference type="AlphaFoldDB" id="D4F517"/>